<reference evidence="2" key="2">
    <citation type="submission" date="2021-04" db="EMBL/GenBank/DDBJ databases">
        <authorList>
            <person name="Gilroy R."/>
        </authorList>
    </citation>
    <scope>NUCLEOTIDE SEQUENCE</scope>
    <source>
        <strain evidence="2">ChiSxjej6B18-287</strain>
    </source>
</reference>
<sequence length="167" mass="19233">MTDLYSELLVKKEQTVKDQAIKILLIFFIVFTAIAGLLLTPLAWVLTIALGVAAYFVMPLLDLEYEYVFVNGELDIDRIASKSKRKRMKSFDLAKMEIMAPVNSHRMDYQNHNTNMKVLDFSSGNSQHKIFAMIIPDEKDVYRVLLEPDKELLDNIARSCPRKVFLD</sequence>
<keyword evidence="1" id="KW-0472">Membrane</keyword>
<evidence type="ECO:0000313" key="2">
    <source>
        <dbReference type="EMBL" id="HJC11277.1"/>
    </source>
</evidence>
<evidence type="ECO:0000256" key="1">
    <source>
        <dbReference type="SAM" id="Phobius"/>
    </source>
</evidence>
<feature type="transmembrane region" description="Helical" evidence="1">
    <location>
        <begin position="20"/>
        <end position="38"/>
    </location>
</feature>
<dbReference type="AlphaFoldDB" id="A0A9D2SKE4"/>
<dbReference type="Proteomes" id="UP000823893">
    <property type="component" value="Unassembled WGS sequence"/>
</dbReference>
<proteinExistence type="predicted"/>
<dbReference type="InterPro" id="IPR046088">
    <property type="entry name" value="DUF6106"/>
</dbReference>
<organism evidence="2 3">
    <name type="scientific">Candidatus Blautia merdigallinarum</name>
    <dbReference type="NCBI Taxonomy" id="2838495"/>
    <lineage>
        <taxon>Bacteria</taxon>
        <taxon>Bacillati</taxon>
        <taxon>Bacillota</taxon>
        <taxon>Clostridia</taxon>
        <taxon>Lachnospirales</taxon>
        <taxon>Lachnospiraceae</taxon>
        <taxon>Blautia</taxon>
    </lineage>
</organism>
<dbReference type="EMBL" id="DWWV01000141">
    <property type="protein sequence ID" value="HJC11277.1"/>
    <property type="molecule type" value="Genomic_DNA"/>
</dbReference>
<keyword evidence="1" id="KW-1133">Transmembrane helix</keyword>
<accession>A0A9D2SKE4</accession>
<comment type="caution">
    <text evidence="2">The sequence shown here is derived from an EMBL/GenBank/DDBJ whole genome shotgun (WGS) entry which is preliminary data.</text>
</comment>
<protein>
    <submittedName>
        <fullName evidence="2">Uncharacterized protein</fullName>
    </submittedName>
</protein>
<name>A0A9D2SKE4_9FIRM</name>
<keyword evidence="1" id="KW-0812">Transmembrane</keyword>
<gene>
    <name evidence="2" type="ORF">H9935_10815</name>
</gene>
<evidence type="ECO:0000313" key="3">
    <source>
        <dbReference type="Proteomes" id="UP000823893"/>
    </source>
</evidence>
<reference evidence="2" key="1">
    <citation type="journal article" date="2021" name="PeerJ">
        <title>Extensive microbial diversity within the chicken gut microbiome revealed by metagenomics and culture.</title>
        <authorList>
            <person name="Gilroy R."/>
            <person name="Ravi A."/>
            <person name="Getino M."/>
            <person name="Pursley I."/>
            <person name="Horton D.L."/>
            <person name="Alikhan N.F."/>
            <person name="Baker D."/>
            <person name="Gharbi K."/>
            <person name="Hall N."/>
            <person name="Watson M."/>
            <person name="Adriaenssens E.M."/>
            <person name="Foster-Nyarko E."/>
            <person name="Jarju S."/>
            <person name="Secka A."/>
            <person name="Antonio M."/>
            <person name="Oren A."/>
            <person name="Chaudhuri R.R."/>
            <person name="La Ragione R."/>
            <person name="Hildebrand F."/>
            <person name="Pallen M.J."/>
        </authorList>
    </citation>
    <scope>NUCLEOTIDE SEQUENCE</scope>
    <source>
        <strain evidence="2">ChiSxjej6B18-287</strain>
    </source>
</reference>
<dbReference type="Pfam" id="PF19601">
    <property type="entry name" value="DUF6106"/>
    <property type="match status" value="1"/>
</dbReference>